<feature type="domain" description="Histidine kinase" evidence="6">
    <location>
        <begin position="528"/>
        <end position="724"/>
    </location>
</feature>
<keyword evidence="4" id="KW-0808">Transferase</keyword>
<feature type="domain" description="PAS" evidence="7">
    <location>
        <begin position="140"/>
        <end position="214"/>
    </location>
</feature>
<dbReference type="PRINTS" id="PR00344">
    <property type="entry name" value="BCTRLSENSOR"/>
</dbReference>
<dbReference type="AlphaFoldDB" id="A0A2V2N6M6"/>
<dbReference type="SMART" id="SM00091">
    <property type="entry name" value="PAS"/>
    <property type="match status" value="3"/>
</dbReference>
<dbReference type="InterPro" id="IPR000014">
    <property type="entry name" value="PAS"/>
</dbReference>
<dbReference type="InterPro" id="IPR004358">
    <property type="entry name" value="Sig_transdc_His_kin-like_C"/>
</dbReference>
<dbReference type="GeneID" id="97609579"/>
<dbReference type="PANTHER" id="PTHR43304:SF1">
    <property type="entry name" value="PAC DOMAIN-CONTAINING PROTEIN"/>
    <property type="match status" value="1"/>
</dbReference>
<dbReference type="SMART" id="SM00387">
    <property type="entry name" value="HATPase_c"/>
    <property type="match status" value="1"/>
</dbReference>
<evidence type="ECO:0000259" key="7">
    <source>
        <dbReference type="PROSITE" id="PS50112"/>
    </source>
</evidence>
<protein>
    <recommendedName>
        <fullName evidence="2">histidine kinase</fullName>
        <ecNumber evidence="2">2.7.13.3</ecNumber>
    </recommendedName>
</protein>
<name>A0A2V2N6M6_9EURY</name>
<dbReference type="Gene3D" id="3.30.565.10">
    <property type="entry name" value="Histidine kinase-like ATPase, C-terminal domain"/>
    <property type="match status" value="1"/>
</dbReference>
<dbReference type="InterPro" id="IPR005467">
    <property type="entry name" value="His_kinase_dom"/>
</dbReference>
<keyword evidence="10" id="KW-1185">Reference proteome</keyword>
<feature type="domain" description="PAC" evidence="8">
    <location>
        <begin position="462"/>
        <end position="517"/>
    </location>
</feature>
<evidence type="ECO:0000259" key="8">
    <source>
        <dbReference type="PROSITE" id="PS50113"/>
    </source>
</evidence>
<dbReference type="InterPro" id="IPR001610">
    <property type="entry name" value="PAC"/>
</dbReference>
<reference evidence="9 10" key="1">
    <citation type="submission" date="2018-05" db="EMBL/GenBank/DDBJ databases">
        <title>Draft genome of Methanospirillum stamsii Pt1.</title>
        <authorList>
            <person name="Dueholm M.S."/>
            <person name="Nielsen P.H."/>
            <person name="Bakmann L.F."/>
            <person name="Otzen D.E."/>
        </authorList>
    </citation>
    <scope>NUCLEOTIDE SEQUENCE [LARGE SCALE GENOMIC DNA]</scope>
    <source>
        <strain evidence="9 10">Pt1</strain>
    </source>
</reference>
<dbReference type="InterPro" id="IPR052162">
    <property type="entry name" value="Sensor_kinase/Photoreceptor"/>
</dbReference>
<dbReference type="EC" id="2.7.13.3" evidence="2"/>
<gene>
    <name evidence="9" type="ORF">DLD82_05010</name>
</gene>
<evidence type="ECO:0000313" key="9">
    <source>
        <dbReference type="EMBL" id="PWR75489.1"/>
    </source>
</evidence>
<feature type="domain" description="PAS" evidence="7">
    <location>
        <begin position="265"/>
        <end position="335"/>
    </location>
</feature>
<dbReference type="GO" id="GO:0004673">
    <property type="term" value="F:protein histidine kinase activity"/>
    <property type="evidence" value="ECO:0007669"/>
    <property type="project" value="UniProtKB-EC"/>
</dbReference>
<dbReference type="InterPro" id="IPR036890">
    <property type="entry name" value="HATPase_C_sf"/>
</dbReference>
<dbReference type="SUPFAM" id="SSF55874">
    <property type="entry name" value="ATPase domain of HSP90 chaperone/DNA topoisomerase II/histidine kinase"/>
    <property type="match status" value="1"/>
</dbReference>
<dbReference type="SUPFAM" id="SSF55785">
    <property type="entry name" value="PYP-like sensor domain (PAS domain)"/>
    <property type="match status" value="3"/>
</dbReference>
<evidence type="ECO:0000256" key="5">
    <source>
        <dbReference type="ARBA" id="ARBA00022777"/>
    </source>
</evidence>
<dbReference type="PROSITE" id="PS50112">
    <property type="entry name" value="PAS"/>
    <property type="match status" value="3"/>
</dbReference>
<keyword evidence="5" id="KW-0418">Kinase</keyword>
<dbReference type="CDD" id="cd00130">
    <property type="entry name" value="PAS"/>
    <property type="match status" value="3"/>
</dbReference>
<dbReference type="SMART" id="SM00086">
    <property type="entry name" value="PAC"/>
    <property type="match status" value="3"/>
</dbReference>
<dbReference type="OrthoDB" id="8127at2157"/>
<sequence length="730" mass="82654">MHKDPHSIHLLLTGYREPDLQTLLEGLTSLNFLVYTEDEICSSEDNIIIDCILTGDLTSDLFGEDIYRHYLTLAEKYPGSAIIRGITTPDNQKNTNLLTNCFDGSYIIDFTSSFWKENLSYLILRVTLEHDKSKPDDSNCLQIFNRIFEENSIPMALSDPSTGVFIRVNQSFLDTLGFSMDEVIGKSSIDLQVFKNPDERNKILSETDRNTPARRKELIIRRKDGQYISGLFSVDLFEIGKKEIILTTMVDITYQKEVESSLSSKNQCLQEILSSINEGIVVYDTNLTYRVWNRFMEEITGVSEKEVLGKPALFFVSPENKGELLNLASLALQGIVSTSEDFRYTIDLNKKTGWVSIIYAPFRNTEGKIIGVIATVRDMNERKKAEDEIKAHKGLLRSIIDTVPVSIICFDEKGKILLVNNNFGVLFGVTPEIIEGHSYEEFTDEERFEQQIPLIKKALTGREVPFNEVLDGERGSPKRYLRGRYSPLRGTDGAISGVVAVIIDITDLKIAQNSIEQINSKLNLLSSITRHDILNSLTGVLGYLAYAENEEDPILLQKYLTKAYHTSLQIQEQIEFTRDYQDLGVKEPIWQNAKKIFLSTISVLKTKDITVTENLDGLFVYADPLLGRVIYNLIDNALRYGEKITRISSYWYEDGANAIWVVEDDGTGIAQDMKERIFRKGVGKHTGLGLFLAREILEITGLVITETGKEGEGAVFKIVIPPWAWEKRKS</sequence>
<dbReference type="InterPro" id="IPR035965">
    <property type="entry name" value="PAS-like_dom_sf"/>
</dbReference>
<comment type="catalytic activity">
    <reaction evidence="1">
        <text>ATP + protein L-histidine = ADP + protein N-phospho-L-histidine.</text>
        <dbReference type="EC" id="2.7.13.3"/>
    </reaction>
</comment>
<dbReference type="Gene3D" id="3.30.450.20">
    <property type="entry name" value="PAS domain"/>
    <property type="match status" value="3"/>
</dbReference>
<feature type="domain" description="PAS" evidence="7">
    <location>
        <begin position="392"/>
        <end position="462"/>
    </location>
</feature>
<dbReference type="PROSITE" id="PS50113">
    <property type="entry name" value="PAC"/>
    <property type="match status" value="2"/>
</dbReference>
<feature type="domain" description="PAC" evidence="8">
    <location>
        <begin position="338"/>
        <end position="391"/>
    </location>
</feature>
<keyword evidence="3" id="KW-0597">Phosphoprotein</keyword>
<comment type="caution">
    <text evidence="9">The sequence shown here is derived from an EMBL/GenBank/DDBJ whole genome shotgun (WGS) entry which is preliminary data.</text>
</comment>
<evidence type="ECO:0000256" key="4">
    <source>
        <dbReference type="ARBA" id="ARBA00022679"/>
    </source>
</evidence>
<proteinExistence type="predicted"/>
<dbReference type="Proteomes" id="UP000245934">
    <property type="component" value="Unassembled WGS sequence"/>
</dbReference>
<organism evidence="9 10">
    <name type="scientific">Methanospirillum stamsii</name>
    <dbReference type="NCBI Taxonomy" id="1277351"/>
    <lineage>
        <taxon>Archaea</taxon>
        <taxon>Methanobacteriati</taxon>
        <taxon>Methanobacteriota</taxon>
        <taxon>Stenosarchaea group</taxon>
        <taxon>Methanomicrobia</taxon>
        <taxon>Methanomicrobiales</taxon>
        <taxon>Methanospirillaceae</taxon>
        <taxon>Methanospirillum</taxon>
    </lineage>
</organism>
<dbReference type="Pfam" id="PF13426">
    <property type="entry name" value="PAS_9"/>
    <property type="match status" value="1"/>
</dbReference>
<dbReference type="EMBL" id="QGMZ01000010">
    <property type="protein sequence ID" value="PWR75489.1"/>
    <property type="molecule type" value="Genomic_DNA"/>
</dbReference>
<dbReference type="InterPro" id="IPR003594">
    <property type="entry name" value="HATPase_dom"/>
</dbReference>
<evidence type="ECO:0000256" key="3">
    <source>
        <dbReference type="ARBA" id="ARBA00022553"/>
    </source>
</evidence>
<dbReference type="Pfam" id="PF02518">
    <property type="entry name" value="HATPase_c"/>
    <property type="match status" value="1"/>
</dbReference>
<dbReference type="InterPro" id="IPR000700">
    <property type="entry name" value="PAS-assoc_C"/>
</dbReference>
<dbReference type="NCBIfam" id="TIGR00229">
    <property type="entry name" value="sensory_box"/>
    <property type="match status" value="3"/>
</dbReference>
<dbReference type="CDD" id="cd00075">
    <property type="entry name" value="HATPase"/>
    <property type="match status" value="1"/>
</dbReference>
<dbReference type="InterPro" id="IPR013656">
    <property type="entry name" value="PAS_4"/>
</dbReference>
<dbReference type="Pfam" id="PF08448">
    <property type="entry name" value="PAS_4"/>
    <property type="match status" value="2"/>
</dbReference>
<dbReference type="PANTHER" id="PTHR43304">
    <property type="entry name" value="PHYTOCHROME-LIKE PROTEIN CPH1"/>
    <property type="match status" value="1"/>
</dbReference>
<dbReference type="PROSITE" id="PS50109">
    <property type="entry name" value="HIS_KIN"/>
    <property type="match status" value="1"/>
</dbReference>
<evidence type="ECO:0000313" key="10">
    <source>
        <dbReference type="Proteomes" id="UP000245934"/>
    </source>
</evidence>
<evidence type="ECO:0000259" key="6">
    <source>
        <dbReference type="PROSITE" id="PS50109"/>
    </source>
</evidence>
<accession>A0A2V2N6M6</accession>
<evidence type="ECO:0000256" key="2">
    <source>
        <dbReference type="ARBA" id="ARBA00012438"/>
    </source>
</evidence>
<dbReference type="RefSeq" id="WP_109940008.1">
    <property type="nucleotide sequence ID" value="NZ_CP176366.1"/>
</dbReference>
<evidence type="ECO:0000256" key="1">
    <source>
        <dbReference type="ARBA" id="ARBA00000085"/>
    </source>
</evidence>